<dbReference type="AlphaFoldDB" id="A0A386HSD8"/>
<keyword evidence="1" id="KW-0472">Membrane</keyword>
<name>A0A386HSD8_9BACT</name>
<evidence type="ECO:0000313" key="3">
    <source>
        <dbReference type="Proteomes" id="UP000266118"/>
    </source>
</evidence>
<protein>
    <submittedName>
        <fullName evidence="2">Uncharacterized protein</fullName>
    </submittedName>
</protein>
<reference evidence="2 3" key="1">
    <citation type="submission" date="2018-09" db="EMBL/GenBank/DDBJ databases">
        <title>Arachidicoccus sp. nov., a bacterium isolated from soil.</title>
        <authorList>
            <person name="Weon H.-Y."/>
            <person name="Kwon S.-W."/>
            <person name="Lee S.A."/>
        </authorList>
    </citation>
    <scope>NUCLEOTIDE SEQUENCE [LARGE SCALE GENOMIC DNA]</scope>
    <source>
        <strain evidence="2 3">KIS59-12</strain>
    </source>
</reference>
<gene>
    <name evidence="2" type="ORF">D6B99_14925</name>
</gene>
<sequence>MGGTQIGGNINLFVFVLSVVIILISIFRNSIIRYQLEHSQHKNLFYYIIDRIQLDDKFNMAGKQMERVKLNYQNFSTYDFIRDNSLRTQIGSKKSRAWKVIAIYTIFLAAMLFISKRFFLNMDTSTMLVILGAIAIGYYFLFNDANGQPLKEQPLISFDPDSLHIFNKKISWNHLIDWQYNAGGKTTSSNVTLYYQNAQLDIKTMNIELKTLNISKIDLVLLLTVFKEKYGQSVY</sequence>
<proteinExistence type="predicted"/>
<feature type="transmembrane region" description="Helical" evidence="1">
    <location>
        <begin position="97"/>
        <end position="119"/>
    </location>
</feature>
<dbReference type="Proteomes" id="UP000266118">
    <property type="component" value="Chromosome"/>
</dbReference>
<keyword evidence="1" id="KW-1133">Transmembrane helix</keyword>
<evidence type="ECO:0000313" key="2">
    <source>
        <dbReference type="EMBL" id="AYD48785.1"/>
    </source>
</evidence>
<evidence type="ECO:0000256" key="1">
    <source>
        <dbReference type="SAM" id="Phobius"/>
    </source>
</evidence>
<feature type="transmembrane region" description="Helical" evidence="1">
    <location>
        <begin position="125"/>
        <end position="142"/>
    </location>
</feature>
<feature type="transmembrane region" description="Helical" evidence="1">
    <location>
        <begin position="6"/>
        <end position="27"/>
    </location>
</feature>
<dbReference type="EMBL" id="CP032489">
    <property type="protein sequence ID" value="AYD48785.1"/>
    <property type="molecule type" value="Genomic_DNA"/>
</dbReference>
<accession>A0A386HSD8</accession>
<keyword evidence="1" id="KW-0812">Transmembrane</keyword>
<dbReference type="OrthoDB" id="9819517at2"/>
<organism evidence="2 3">
    <name type="scientific">Arachidicoccus soli</name>
    <dbReference type="NCBI Taxonomy" id="2341117"/>
    <lineage>
        <taxon>Bacteria</taxon>
        <taxon>Pseudomonadati</taxon>
        <taxon>Bacteroidota</taxon>
        <taxon>Chitinophagia</taxon>
        <taxon>Chitinophagales</taxon>
        <taxon>Chitinophagaceae</taxon>
        <taxon>Arachidicoccus</taxon>
    </lineage>
</organism>
<keyword evidence="3" id="KW-1185">Reference proteome</keyword>
<dbReference type="KEGG" id="ark:D6B99_14925"/>